<reference evidence="1 2" key="1">
    <citation type="submission" date="2009-10" db="EMBL/GenBank/DDBJ databases">
        <authorList>
            <person name="Weinstock G."/>
            <person name="Sodergren E."/>
            <person name="Clifton S."/>
            <person name="Fulton L."/>
            <person name="Fulton B."/>
            <person name="Courtney L."/>
            <person name="Fronick C."/>
            <person name="Harrison M."/>
            <person name="Strong C."/>
            <person name="Farmer C."/>
            <person name="Delahaunty K."/>
            <person name="Markovic C."/>
            <person name="Hall O."/>
            <person name="Minx P."/>
            <person name="Tomlinson C."/>
            <person name="Mitreva M."/>
            <person name="Nelson J."/>
            <person name="Hou S."/>
            <person name="Wollam A."/>
            <person name="Pepin K.H."/>
            <person name="Johnson M."/>
            <person name="Bhonagiri V."/>
            <person name="Nash W.E."/>
            <person name="Warren W."/>
            <person name="Chinwalla A."/>
            <person name="Mardis E.R."/>
            <person name="Wilson R.K."/>
        </authorList>
    </citation>
    <scope>NUCLEOTIDE SEQUENCE [LARGE SCALE GENOMIC DNA]</scope>
    <source>
        <strain evidence="1 2">ATCC 14685</strain>
    </source>
</reference>
<dbReference type="EMBL" id="ACDY02000016">
    <property type="protein sequence ID" value="EEZ70895.1"/>
    <property type="molecule type" value="Genomic_DNA"/>
</dbReference>
<protein>
    <submittedName>
        <fullName evidence="1">Endoribonuclease L-PSP</fullName>
    </submittedName>
</protein>
<dbReference type="InterPro" id="IPR035959">
    <property type="entry name" value="RutC-like_sf"/>
</dbReference>
<dbReference type="CDD" id="cd06150">
    <property type="entry name" value="YjgF_YER057c_UK114_like_2"/>
    <property type="match status" value="1"/>
</dbReference>
<dbReference type="Gene3D" id="3.30.1330.40">
    <property type="entry name" value="RutC-like"/>
    <property type="match status" value="1"/>
</dbReference>
<dbReference type="Proteomes" id="UP000003294">
    <property type="component" value="Unassembled WGS sequence"/>
</dbReference>
<dbReference type="InterPro" id="IPR006175">
    <property type="entry name" value="YjgF/YER057c/UK114"/>
</dbReference>
<dbReference type="Pfam" id="PF01042">
    <property type="entry name" value="Ribonuc_L-PSP"/>
    <property type="match status" value="1"/>
</dbReference>
<sequence length="138" mass="15530">MEITQMQCYHISPLLKETNMDIRYFGTTPRYSEAVCAGDLIFLSGMVPENGQTVAEQTADVLSQIDRWLEECGSDRAHIIEAAVYLRDMGDYGAMNEIWDGWVVSGRTPARICVEARLARPEWRVEIKVTAARKTTAA</sequence>
<dbReference type="eggNOG" id="COG0251">
    <property type="taxonomic scope" value="Bacteria"/>
</dbReference>
<evidence type="ECO:0000313" key="1">
    <source>
        <dbReference type="EMBL" id="EEZ70895.1"/>
    </source>
</evidence>
<comment type="caution">
    <text evidence="1">The sequence shown here is derived from an EMBL/GenBank/DDBJ whole genome shotgun (WGS) entry which is preliminary data.</text>
</comment>
<accession>D0W5P6</accession>
<dbReference type="AlphaFoldDB" id="D0W5P6"/>
<dbReference type="PANTHER" id="PTHR47328:SF1">
    <property type="entry name" value="RUTC FAMILY PROTEIN YOAB"/>
    <property type="match status" value="1"/>
</dbReference>
<organism evidence="1 2">
    <name type="scientific">Neisseria cinerea ATCC 14685</name>
    <dbReference type="NCBI Taxonomy" id="546262"/>
    <lineage>
        <taxon>Bacteria</taxon>
        <taxon>Pseudomonadati</taxon>
        <taxon>Pseudomonadota</taxon>
        <taxon>Betaproteobacteria</taxon>
        <taxon>Neisseriales</taxon>
        <taxon>Neisseriaceae</taxon>
        <taxon>Neisseria</taxon>
    </lineage>
</organism>
<dbReference type="SUPFAM" id="SSF55298">
    <property type="entry name" value="YjgF-like"/>
    <property type="match status" value="1"/>
</dbReference>
<dbReference type="PANTHER" id="PTHR47328">
    <property type="match status" value="1"/>
</dbReference>
<dbReference type="InterPro" id="IPR035709">
    <property type="entry name" value="YoaB-like"/>
</dbReference>
<dbReference type="STRING" id="546262.NEICINOT_05015"/>
<name>D0W5P6_NEICI</name>
<gene>
    <name evidence="1" type="ORF">NEICINOT_05015</name>
</gene>
<proteinExistence type="predicted"/>
<evidence type="ECO:0000313" key="2">
    <source>
        <dbReference type="Proteomes" id="UP000003294"/>
    </source>
</evidence>